<reference evidence="2" key="2">
    <citation type="submission" date="2021-03" db="EMBL/GenBank/DDBJ databases">
        <title>Human Oral Microbial Genomes.</title>
        <authorList>
            <person name="Johnston C.D."/>
            <person name="Chen T."/>
            <person name="Dewhirst F.E."/>
        </authorList>
    </citation>
    <scope>NUCLEOTIDE SEQUENCE</scope>
    <source>
        <strain evidence="2">F0714</strain>
    </source>
</reference>
<dbReference type="AlphaFoldDB" id="A0A3N4CZF7"/>
<dbReference type="GeneID" id="64407961"/>
<organism evidence="3 4">
    <name type="scientific">Arachnia propionica</name>
    <dbReference type="NCBI Taxonomy" id="1750"/>
    <lineage>
        <taxon>Bacteria</taxon>
        <taxon>Bacillati</taxon>
        <taxon>Actinomycetota</taxon>
        <taxon>Actinomycetes</taxon>
        <taxon>Propionibacteriales</taxon>
        <taxon>Propionibacteriaceae</taxon>
        <taxon>Arachnia</taxon>
    </lineage>
</organism>
<proteinExistence type="predicted"/>
<dbReference type="OrthoDB" id="9795864at2"/>
<name>A0A3N4CZF7_9ACTN</name>
<evidence type="ECO:0000313" key="3">
    <source>
        <dbReference type="EMBL" id="VEH71216.1"/>
    </source>
</evidence>
<dbReference type="InterPro" id="IPR013216">
    <property type="entry name" value="Methyltransf_11"/>
</dbReference>
<dbReference type="PANTHER" id="PTHR43460:SF1">
    <property type="entry name" value="METHYLTRANSFERASE TYPE 11 DOMAIN-CONTAINING PROTEIN"/>
    <property type="match status" value="1"/>
</dbReference>
<dbReference type="InterPro" id="IPR029063">
    <property type="entry name" value="SAM-dependent_MTases_sf"/>
</dbReference>
<dbReference type="OMA" id="TEGWEPN"/>
<dbReference type="Proteomes" id="UP000273044">
    <property type="component" value="Chromosome"/>
</dbReference>
<dbReference type="RefSeq" id="WP_014847570.1">
    <property type="nucleotide sequence ID" value="NZ_CAUVFX010000006.1"/>
</dbReference>
<dbReference type="SUPFAM" id="SSF53335">
    <property type="entry name" value="S-adenosyl-L-methionine-dependent methyltransferases"/>
    <property type="match status" value="1"/>
</dbReference>
<dbReference type="Gene3D" id="3.40.50.150">
    <property type="entry name" value="Vaccinia Virus protein VP39"/>
    <property type="match status" value="1"/>
</dbReference>
<protein>
    <submittedName>
        <fullName evidence="2">Class I SAM-dependent methyltransferase</fullName>
    </submittedName>
</protein>
<sequence>MEHDLLESLRRAHAEARMTGWDFSALEGRLIADDPWWDFEADCLDAMRYARAVADLGTGGGERLIRLVDAFPDDREGTRTIVATEGWEPNLAVARRNLGTRGIEVLPYDAETGQAMPFGDGELDLVMSRHEGIDAGEVTRVLASGGQLLTQQVDGRDAEEIHEWFEAGFAYPEVTAERFVADLETAGMRIDQADEWSGQMRFTDVEALVIYLGYVPWDVPGFSVDEHLERLSELAASPGIAVTQRRFRIHATKP</sequence>
<dbReference type="Proteomes" id="UP000677180">
    <property type="component" value="Chromosome"/>
</dbReference>
<feature type="domain" description="Methyltransferase type 11" evidence="1">
    <location>
        <begin position="55"/>
        <end position="148"/>
    </location>
</feature>
<evidence type="ECO:0000313" key="4">
    <source>
        <dbReference type="Proteomes" id="UP000273044"/>
    </source>
</evidence>
<dbReference type="GO" id="GO:0032259">
    <property type="term" value="P:methylation"/>
    <property type="evidence" value="ECO:0007669"/>
    <property type="project" value="UniProtKB-KW"/>
</dbReference>
<dbReference type="EMBL" id="LR134406">
    <property type="protein sequence ID" value="VEH71216.1"/>
    <property type="molecule type" value="Genomic_DNA"/>
</dbReference>
<keyword evidence="4" id="KW-1185">Reference proteome</keyword>
<dbReference type="InterPro" id="IPR052939">
    <property type="entry name" value="23S_rRNA_MeTrnsfrase_RlmA"/>
</dbReference>
<dbReference type="EMBL" id="CP072385">
    <property type="protein sequence ID" value="QUC11649.1"/>
    <property type="molecule type" value="Genomic_DNA"/>
</dbReference>
<reference evidence="3 4" key="1">
    <citation type="submission" date="2018-12" db="EMBL/GenBank/DDBJ databases">
        <authorList>
            <consortium name="Pathogen Informatics"/>
        </authorList>
    </citation>
    <scope>NUCLEOTIDE SEQUENCE [LARGE SCALE GENOMIC DNA]</scope>
    <source>
        <strain evidence="3 4">NCTC12967</strain>
    </source>
</reference>
<evidence type="ECO:0000259" key="1">
    <source>
        <dbReference type="Pfam" id="PF08241"/>
    </source>
</evidence>
<evidence type="ECO:0000313" key="2">
    <source>
        <dbReference type="EMBL" id="QUC11649.1"/>
    </source>
</evidence>
<dbReference type="PANTHER" id="PTHR43460">
    <property type="entry name" value="METHYLTRANSFERASE"/>
    <property type="match status" value="1"/>
</dbReference>
<keyword evidence="2" id="KW-0489">Methyltransferase</keyword>
<gene>
    <name evidence="2" type="ORF">J5A53_02810</name>
    <name evidence="3" type="ORF">NCTC12967_02534</name>
</gene>
<accession>A0A3N4CZF7</accession>
<dbReference type="GO" id="GO:0008757">
    <property type="term" value="F:S-adenosylmethionine-dependent methyltransferase activity"/>
    <property type="evidence" value="ECO:0007669"/>
    <property type="project" value="InterPro"/>
</dbReference>
<keyword evidence="2" id="KW-0808">Transferase</keyword>
<dbReference type="Pfam" id="PF08241">
    <property type="entry name" value="Methyltransf_11"/>
    <property type="match status" value="1"/>
</dbReference>